<dbReference type="PANTHER" id="PTHR30012:SF7">
    <property type="entry name" value="PROTEIN TRANSPORT PROTEIN HOFC HOMOLOG"/>
    <property type="match status" value="1"/>
</dbReference>
<name>A0A0B1RCF1_9GAMM</name>
<evidence type="ECO:0000256" key="5">
    <source>
        <dbReference type="ARBA" id="ARBA00022519"/>
    </source>
</evidence>
<comment type="subcellular location">
    <subcellularLocation>
        <location evidence="1 9">Cell inner membrane</location>
        <topology evidence="1 9">Multi-pass membrane protein</topology>
    </subcellularLocation>
</comment>
<accession>A0A0B1RCF1</accession>
<dbReference type="GO" id="GO:0015628">
    <property type="term" value="P:protein secretion by the type II secretion system"/>
    <property type="evidence" value="ECO:0007669"/>
    <property type="project" value="TreeGrafter"/>
</dbReference>
<feature type="transmembrane region" description="Helical" evidence="10">
    <location>
        <begin position="217"/>
        <end position="236"/>
    </location>
</feature>
<dbReference type="PRINTS" id="PR00812">
    <property type="entry name" value="BCTERIALGSPF"/>
</dbReference>
<dbReference type="RefSeq" id="WP_039329317.1">
    <property type="nucleotide sequence ID" value="NZ_JTJJ01000027.1"/>
</dbReference>
<dbReference type="NCBIfam" id="NF007861">
    <property type="entry name" value="PRK10573.1"/>
    <property type="match status" value="1"/>
</dbReference>
<feature type="domain" description="Type II secretion system protein GspF" evidence="11">
    <location>
        <begin position="275"/>
        <end position="390"/>
    </location>
</feature>
<dbReference type="GO" id="GO:0005886">
    <property type="term" value="C:plasma membrane"/>
    <property type="evidence" value="ECO:0007669"/>
    <property type="project" value="UniProtKB-SubCell"/>
</dbReference>
<dbReference type="PROSITE" id="PS00874">
    <property type="entry name" value="T2SP_F"/>
    <property type="match status" value="1"/>
</dbReference>
<dbReference type="FunFam" id="1.20.81.30:FF:000001">
    <property type="entry name" value="Type II secretion system protein F"/>
    <property type="match status" value="1"/>
</dbReference>
<gene>
    <name evidence="12" type="ORF">QU24_06385</name>
</gene>
<evidence type="ECO:0000259" key="11">
    <source>
        <dbReference type="Pfam" id="PF00482"/>
    </source>
</evidence>
<evidence type="ECO:0000256" key="1">
    <source>
        <dbReference type="ARBA" id="ARBA00004429"/>
    </source>
</evidence>
<organism evidence="12 13">
    <name type="scientific">Pantoea rodasii</name>
    <dbReference type="NCBI Taxonomy" id="1076549"/>
    <lineage>
        <taxon>Bacteria</taxon>
        <taxon>Pseudomonadati</taxon>
        <taxon>Pseudomonadota</taxon>
        <taxon>Gammaproteobacteria</taxon>
        <taxon>Enterobacterales</taxon>
        <taxon>Erwiniaceae</taxon>
        <taxon>Pantoea</taxon>
    </lineage>
</organism>
<evidence type="ECO:0000256" key="7">
    <source>
        <dbReference type="ARBA" id="ARBA00022989"/>
    </source>
</evidence>
<feature type="domain" description="Type II secretion system protein GspF" evidence="11">
    <location>
        <begin position="65"/>
        <end position="187"/>
    </location>
</feature>
<protein>
    <submittedName>
        <fullName evidence="12">Type IV pilin biogenesis protein</fullName>
    </submittedName>
</protein>
<keyword evidence="4" id="KW-1003">Cell membrane</keyword>
<evidence type="ECO:0000256" key="6">
    <source>
        <dbReference type="ARBA" id="ARBA00022692"/>
    </source>
</evidence>
<feature type="transmembrane region" description="Helical" evidence="10">
    <location>
        <begin position="166"/>
        <end position="186"/>
    </location>
</feature>
<dbReference type="EMBL" id="JTJJ01000027">
    <property type="protein sequence ID" value="KHJ68770.1"/>
    <property type="molecule type" value="Genomic_DNA"/>
</dbReference>
<dbReference type="InterPro" id="IPR018076">
    <property type="entry name" value="T2SS_GspF_dom"/>
</dbReference>
<dbReference type="AlphaFoldDB" id="A0A0B1RCF1"/>
<dbReference type="InterPro" id="IPR042094">
    <property type="entry name" value="T2SS_GspF_sf"/>
</dbReference>
<dbReference type="InterPro" id="IPR003004">
    <property type="entry name" value="GspF/PilC"/>
</dbReference>
<evidence type="ECO:0000256" key="3">
    <source>
        <dbReference type="ARBA" id="ARBA00022448"/>
    </source>
</evidence>
<keyword evidence="5" id="KW-0997">Cell inner membrane</keyword>
<dbReference type="InterPro" id="IPR001992">
    <property type="entry name" value="T2SS_GspF/T4SS_PilC_CS"/>
</dbReference>
<dbReference type="Pfam" id="PF00482">
    <property type="entry name" value="T2SSF"/>
    <property type="match status" value="2"/>
</dbReference>
<dbReference type="Proteomes" id="UP000030853">
    <property type="component" value="Unassembled WGS sequence"/>
</dbReference>
<evidence type="ECO:0000313" key="12">
    <source>
        <dbReference type="EMBL" id="KHJ68770.1"/>
    </source>
</evidence>
<evidence type="ECO:0000256" key="2">
    <source>
        <dbReference type="ARBA" id="ARBA00005745"/>
    </source>
</evidence>
<evidence type="ECO:0000256" key="4">
    <source>
        <dbReference type="ARBA" id="ARBA00022475"/>
    </source>
</evidence>
<sequence length="399" mass="44278">MANLYSYRWQALDTMGLLLDGTSLVANQDSLLNQLSDRGMLPVNWHRGRCWRARDWKWQQKIDLVRQLATLLKAGLPLAESLTLLAEGHPHAGWRVLLGELHRRVIAGDTFSQALRAWPQIFPPLFPALMEVGELTGQLDECCRQLALQQSKQQHLRQKVIKALRYPLFILLVAMAVSAGMLLFVLPEFVSVYASFNAPLPAFTAAVIALSEGLQQAAVPLSLLIAALILIGKWLYRRSVPWQRRVQRGLLRLPLLSPLWRGGQLSQIYAIMHLTQQAGLTLLHSLQAVEVTLSSCLWREDIVALQQHIAAGAPLHQALQQHALFTPLCAQLIRVGEEAGALDVMLARLAEWHEAQTLSRADTLAASLEPLMMVVIGGIVGTLVIAMYLPVFGLGEAIR</sequence>
<evidence type="ECO:0000256" key="10">
    <source>
        <dbReference type="SAM" id="Phobius"/>
    </source>
</evidence>
<comment type="caution">
    <text evidence="12">The sequence shown here is derived from an EMBL/GenBank/DDBJ whole genome shotgun (WGS) entry which is preliminary data.</text>
</comment>
<keyword evidence="8 10" id="KW-0472">Membrane</keyword>
<feature type="transmembrane region" description="Helical" evidence="10">
    <location>
        <begin position="371"/>
        <end position="394"/>
    </location>
</feature>
<proteinExistence type="inferred from homology"/>
<keyword evidence="6 9" id="KW-0812">Transmembrane</keyword>
<keyword evidence="3 9" id="KW-0813">Transport</keyword>
<dbReference type="Gene3D" id="1.20.81.30">
    <property type="entry name" value="Type II secretion system (T2SS), domain F"/>
    <property type="match status" value="2"/>
</dbReference>
<keyword evidence="7 10" id="KW-1133">Transmembrane helix</keyword>
<evidence type="ECO:0000313" key="13">
    <source>
        <dbReference type="Proteomes" id="UP000030853"/>
    </source>
</evidence>
<dbReference type="PANTHER" id="PTHR30012">
    <property type="entry name" value="GENERAL SECRETION PATHWAY PROTEIN"/>
    <property type="match status" value="1"/>
</dbReference>
<evidence type="ECO:0000256" key="9">
    <source>
        <dbReference type="RuleBase" id="RU003923"/>
    </source>
</evidence>
<evidence type="ECO:0000256" key="8">
    <source>
        <dbReference type="ARBA" id="ARBA00023136"/>
    </source>
</evidence>
<comment type="similarity">
    <text evidence="2 9">Belongs to the GSP F family.</text>
</comment>
<reference evidence="12 13" key="1">
    <citation type="submission" date="2014-11" db="EMBL/GenBank/DDBJ databases">
        <title>Genome sequencing of Pantoea rodasii ND03.</title>
        <authorList>
            <person name="Muhamad Yunos N.Y."/>
            <person name="Chan K.-G."/>
        </authorList>
    </citation>
    <scope>NUCLEOTIDE SEQUENCE [LARGE SCALE GENOMIC DNA]</scope>
    <source>
        <strain evidence="12 13">ND03</strain>
    </source>
</reference>